<name>E1II09_9CHLR</name>
<dbReference type="InterPro" id="IPR041497">
    <property type="entry name" value="Thump-like"/>
</dbReference>
<reference evidence="2 3" key="1">
    <citation type="journal article" date="2011" name="J. Bacteriol.">
        <title>Draft genome sequence of the anoxygenic filamentous phototrophic bacterium Oscillochloris trichoides subsp. DG-6.</title>
        <authorList>
            <person name="Kuznetsov B.B."/>
            <person name="Ivanovsky R.N."/>
            <person name="Keppen O.I."/>
            <person name="Sukhacheva M.V."/>
            <person name="Bumazhkin B.K."/>
            <person name="Patutina E.O."/>
            <person name="Beletsky A.V."/>
            <person name="Mardanov A.V."/>
            <person name="Baslerov R.V."/>
            <person name="Panteleeva A.N."/>
            <person name="Kolganova T.V."/>
            <person name="Ravin N.V."/>
            <person name="Skryabin K.G."/>
        </authorList>
    </citation>
    <scope>NUCLEOTIDE SEQUENCE [LARGE SCALE GENOMIC DNA]</scope>
    <source>
        <strain evidence="2 3">DG-6</strain>
    </source>
</reference>
<evidence type="ECO:0000313" key="3">
    <source>
        <dbReference type="Proteomes" id="UP000054010"/>
    </source>
</evidence>
<gene>
    <name evidence="2" type="ORF">OSCT_2960</name>
</gene>
<dbReference type="Proteomes" id="UP000054010">
    <property type="component" value="Unassembled WGS sequence"/>
</dbReference>
<dbReference type="STRING" id="765420.OSCT_2960"/>
<dbReference type="InterPro" id="IPR019012">
    <property type="entry name" value="RNA_cap_Gua-N2-MeTrfase"/>
</dbReference>
<accession>E1II09</accession>
<dbReference type="PANTHER" id="PTHR14741:SF32">
    <property type="entry name" value="TRIMETHYLGUANOSINE SYNTHASE"/>
    <property type="match status" value="1"/>
</dbReference>
<comment type="caution">
    <text evidence="2">The sequence shown here is derived from an EMBL/GenBank/DDBJ whole genome shotgun (WGS) entry which is preliminary data.</text>
</comment>
<evidence type="ECO:0000313" key="2">
    <source>
        <dbReference type="EMBL" id="EFO79127.1"/>
    </source>
</evidence>
<protein>
    <recommendedName>
        <fullName evidence="1">THUMP-like domain-containing protein</fullName>
    </recommendedName>
</protein>
<dbReference type="InterPro" id="IPR029063">
    <property type="entry name" value="SAM-dependent_MTases_sf"/>
</dbReference>
<dbReference type="eggNOG" id="COG2890">
    <property type="taxonomic scope" value="Bacteria"/>
</dbReference>
<keyword evidence="3" id="KW-1185">Reference proteome</keyword>
<dbReference type="GO" id="GO:0008168">
    <property type="term" value="F:methyltransferase activity"/>
    <property type="evidence" value="ECO:0007669"/>
    <property type="project" value="InterPro"/>
</dbReference>
<dbReference type="SUPFAM" id="SSF53335">
    <property type="entry name" value="S-adenosyl-L-methionine-dependent methyltransferases"/>
    <property type="match status" value="1"/>
</dbReference>
<sequence length="402" mass="43328">MDLDTLNWLQSPPGQTLLAELALRPLTDADMLGELTRLRRHFPPDLARAALELARLRHRASTKFAAAERMFFTREALEQSSAALVAEHRATRLAPYGQVADLCCGVGGDALALAAGGAEVQAVDRDPVRLAMVAANAAALGLAERVHPHLRDLLHEPPPPAAALFCDPGRRAGGRRRFAVEEYEPPLSHILSWQRQTPALAVKLAPGVDLASLPAHAEVEFVSLHGELKEALLWCGPLAQVERRATLLDASGRVAMLAQPATPSPTPAIMPPLAYLYEPDPAVIRAGLVAELAAQLGAAQLDPQIAYLSAAHLQHTPFARVWPIQNWQPFNLKRLRASLRELAAGPVTVKKRGSPLDTDSLARQLSGDGPNPLVVVLTRHHDAPIMLICGPPLHKESPTHAE</sequence>
<dbReference type="OrthoDB" id="9810570at2"/>
<dbReference type="Gene3D" id="3.40.50.150">
    <property type="entry name" value="Vaccinia Virus protein VP39"/>
    <property type="match status" value="1"/>
</dbReference>
<dbReference type="Pfam" id="PF18096">
    <property type="entry name" value="Thump_like"/>
    <property type="match status" value="1"/>
</dbReference>
<dbReference type="Pfam" id="PF09445">
    <property type="entry name" value="Methyltransf_15"/>
    <property type="match status" value="1"/>
</dbReference>
<dbReference type="PANTHER" id="PTHR14741">
    <property type="entry name" value="S-ADENOSYLMETHIONINE-DEPENDENT METHYLTRANSFERASE RELATED"/>
    <property type="match status" value="1"/>
</dbReference>
<feature type="domain" description="THUMP-like" evidence="1">
    <location>
        <begin position="319"/>
        <end position="391"/>
    </location>
</feature>
<dbReference type="AlphaFoldDB" id="E1II09"/>
<dbReference type="GO" id="GO:0036261">
    <property type="term" value="P:7-methylguanosine cap hypermethylation"/>
    <property type="evidence" value="ECO:0007669"/>
    <property type="project" value="InterPro"/>
</dbReference>
<dbReference type="HOGENOM" id="CLU_038123_1_1_0"/>
<organism evidence="2 3">
    <name type="scientific">Oscillochloris trichoides DG-6</name>
    <dbReference type="NCBI Taxonomy" id="765420"/>
    <lineage>
        <taxon>Bacteria</taxon>
        <taxon>Bacillati</taxon>
        <taxon>Chloroflexota</taxon>
        <taxon>Chloroflexia</taxon>
        <taxon>Chloroflexales</taxon>
        <taxon>Chloroflexineae</taxon>
        <taxon>Oscillochloridaceae</taxon>
        <taxon>Oscillochloris</taxon>
    </lineage>
</organism>
<dbReference type="EMBL" id="ADVR01000122">
    <property type="protein sequence ID" value="EFO79127.1"/>
    <property type="molecule type" value="Genomic_DNA"/>
</dbReference>
<evidence type="ECO:0000259" key="1">
    <source>
        <dbReference type="Pfam" id="PF18096"/>
    </source>
</evidence>
<proteinExistence type="predicted"/>